<name>A0A4U0F5G3_9BACL</name>
<dbReference type="Gene3D" id="3.20.20.370">
    <property type="entry name" value="Glycoside hydrolase/deacetylase"/>
    <property type="match status" value="1"/>
</dbReference>
<comment type="caution">
    <text evidence="1">The sequence shown here is derived from an EMBL/GenBank/DDBJ whole genome shotgun (WGS) entry which is preliminary data.</text>
</comment>
<organism evidence="1 2">
    <name type="scientific">Cohnella pontilimi</name>
    <dbReference type="NCBI Taxonomy" id="2564100"/>
    <lineage>
        <taxon>Bacteria</taxon>
        <taxon>Bacillati</taxon>
        <taxon>Bacillota</taxon>
        <taxon>Bacilli</taxon>
        <taxon>Bacillales</taxon>
        <taxon>Paenibacillaceae</taxon>
        <taxon>Cohnella</taxon>
    </lineage>
</organism>
<dbReference type="GO" id="GO:0005975">
    <property type="term" value="P:carbohydrate metabolic process"/>
    <property type="evidence" value="ECO:0007669"/>
    <property type="project" value="InterPro"/>
</dbReference>
<accession>A0A4U0F5G3</accession>
<evidence type="ECO:0008006" key="3">
    <source>
        <dbReference type="Google" id="ProtNLM"/>
    </source>
</evidence>
<dbReference type="SUPFAM" id="SSF88713">
    <property type="entry name" value="Glycoside hydrolase/deacetylase"/>
    <property type="match status" value="1"/>
</dbReference>
<proteinExistence type="predicted"/>
<dbReference type="OrthoDB" id="2079420at2"/>
<dbReference type="EMBL" id="SUPK01000009">
    <property type="protein sequence ID" value="TJY39833.1"/>
    <property type="molecule type" value="Genomic_DNA"/>
</dbReference>
<protein>
    <recommendedName>
        <fullName evidence="3">NodB homology domain-containing protein</fullName>
    </recommendedName>
</protein>
<evidence type="ECO:0000313" key="2">
    <source>
        <dbReference type="Proteomes" id="UP000309673"/>
    </source>
</evidence>
<sequence length="453" mass="51965">MANIKVLFWFDVEDYTTPESEEALLGLLNLCEERGIPGVFKLVGEKARALEAHNRIDILEKLKKHEVGYHTDYHSVHPTISEYLEPMGFRNGAEQFDREEHPGLRDVERITGMPVTCYGQPGGAWAPQTFPALLKWGVPVYLDNHEQITLNSRPYWYGGVLNFMELTGFMRMELTEDGLQTAKRQFDEIYEKLSGESVGFVSIVYHPTEFATTRFWDDVNFSRGRNTPREQWKPAPLRPPGEMEHYLQMLGQFLDYTLSKDNVEYITSIQARELERSAKEELTREQVKEIAARIGDELYFEQFEGYSLSASDLHSLFCSYLLEKPLKPELIYGPETDEASDPVSSLKVADLKQAISKAYPRVLGYKQLPDTFEAGSSRINPVDLTCTLARVIHEGLTDKDEVPVIQGRLRSQIHAKDDDNWGKGWVIFPEDFKAPRIIRMSKLQSWTLKPALF</sequence>
<dbReference type="InterPro" id="IPR011330">
    <property type="entry name" value="Glyco_hydro/deAcase_b/a-brl"/>
</dbReference>
<keyword evidence="2" id="KW-1185">Reference proteome</keyword>
<dbReference type="AlphaFoldDB" id="A0A4U0F5G3"/>
<dbReference type="RefSeq" id="WP_136779273.1">
    <property type="nucleotide sequence ID" value="NZ_SUPK01000009.1"/>
</dbReference>
<gene>
    <name evidence="1" type="ORF">E5161_18005</name>
</gene>
<dbReference type="Proteomes" id="UP000309673">
    <property type="component" value="Unassembled WGS sequence"/>
</dbReference>
<evidence type="ECO:0000313" key="1">
    <source>
        <dbReference type="EMBL" id="TJY39833.1"/>
    </source>
</evidence>
<reference evidence="1 2" key="1">
    <citation type="submission" date="2019-04" db="EMBL/GenBank/DDBJ databases">
        <title>Cohnella sp. nov., isolated from soil.</title>
        <authorList>
            <person name="Kim W."/>
        </authorList>
    </citation>
    <scope>NUCLEOTIDE SEQUENCE [LARGE SCALE GENOMIC DNA]</scope>
    <source>
        <strain evidence="1 2">CAU 1483</strain>
    </source>
</reference>